<reference evidence="8" key="1">
    <citation type="submission" date="2020-06" db="EMBL/GenBank/DDBJ databases">
        <title>WGS assembly of Ceratodon purpureus strain R40.</title>
        <authorList>
            <person name="Carey S.B."/>
            <person name="Jenkins J."/>
            <person name="Shu S."/>
            <person name="Lovell J.T."/>
            <person name="Sreedasyam A."/>
            <person name="Maumus F."/>
            <person name="Tiley G.P."/>
            <person name="Fernandez-Pozo N."/>
            <person name="Barry K."/>
            <person name="Chen C."/>
            <person name="Wang M."/>
            <person name="Lipzen A."/>
            <person name="Daum C."/>
            <person name="Saski C.A."/>
            <person name="Payton A.C."/>
            <person name="Mcbreen J.C."/>
            <person name="Conrad R.E."/>
            <person name="Kollar L.M."/>
            <person name="Olsson S."/>
            <person name="Huttunen S."/>
            <person name="Landis J.B."/>
            <person name="Wickett N.J."/>
            <person name="Johnson M.G."/>
            <person name="Rensing S.A."/>
            <person name="Grimwood J."/>
            <person name="Schmutz J."/>
            <person name="Mcdaniel S.F."/>
        </authorList>
    </citation>
    <scope>NUCLEOTIDE SEQUENCE</scope>
    <source>
        <strain evidence="8">R40</strain>
    </source>
</reference>
<dbReference type="OrthoDB" id="601557at2759"/>
<sequence>MGARNGLVFNIGPHVKSDASRAATYSKRKKGLLKKVKELSILCGVDVAVMCHHPQMAGAPPLLWGQPNLDSVLSRYKGVAPEERDKRKLDNTTFLHNQVQKVAADLHHLVDHNRKLADHLENSLWDERLNSYSAADLQQVAGQVLLKKKEVAEILAASTSAAAAAIGVDRNYQFMQPDYNQLAMDVPVSHISAVSSPFMLQSAHNEHMVVPGGHDLLMQQLMCQMPAFRSSDSAAMAAFLQSNVLGATVPMGTLCMTPPGPSTLDVEPAESENSIVSGRNEDPETPVSTSSLVNLSDHQSMFATTSAKALGAVDVLEDEFGPIDMEGHVEMAPAWYSNGMPTTPTVSDASDTYGSADGAASSHAKVPRFTTDIFDIWTDGMSFAPASGLLQQCQPNQNLPPEAGILVPHVN</sequence>
<name>A0A8T0GIR5_CERPU</name>
<dbReference type="GO" id="GO:0000981">
    <property type="term" value="F:DNA-binding transcription factor activity, RNA polymerase II-specific"/>
    <property type="evidence" value="ECO:0007669"/>
    <property type="project" value="InterPro"/>
</dbReference>
<dbReference type="PANTHER" id="PTHR11945:SF534">
    <property type="entry name" value="MYOCYTE-SPECIFIC ENHANCER FACTOR 2"/>
    <property type="match status" value="1"/>
</dbReference>
<dbReference type="GO" id="GO:0045944">
    <property type="term" value="P:positive regulation of transcription by RNA polymerase II"/>
    <property type="evidence" value="ECO:0007669"/>
    <property type="project" value="InterPro"/>
</dbReference>
<dbReference type="Pfam" id="PF00319">
    <property type="entry name" value="SRF-TF"/>
    <property type="match status" value="1"/>
</dbReference>
<dbReference type="SUPFAM" id="SSF55455">
    <property type="entry name" value="SRF-like"/>
    <property type="match status" value="1"/>
</dbReference>
<dbReference type="CDD" id="cd00266">
    <property type="entry name" value="MADS_SRF_like"/>
    <property type="match status" value="1"/>
</dbReference>
<dbReference type="Gene3D" id="3.40.1810.10">
    <property type="entry name" value="Transcription factor, MADS-box"/>
    <property type="match status" value="1"/>
</dbReference>
<keyword evidence="2" id="KW-0805">Transcription regulation</keyword>
<evidence type="ECO:0000259" key="7">
    <source>
        <dbReference type="PROSITE" id="PS50066"/>
    </source>
</evidence>
<protein>
    <recommendedName>
        <fullName evidence="7">MADS-box domain-containing protein</fullName>
    </recommendedName>
</protein>
<evidence type="ECO:0000256" key="4">
    <source>
        <dbReference type="ARBA" id="ARBA00023163"/>
    </source>
</evidence>
<dbReference type="EMBL" id="CM026431">
    <property type="protein sequence ID" value="KAG0558049.1"/>
    <property type="molecule type" value="Genomic_DNA"/>
</dbReference>
<feature type="domain" description="MADS-box" evidence="7">
    <location>
        <begin position="15"/>
        <end position="50"/>
    </location>
</feature>
<feature type="region of interest" description="Disordered" evidence="6">
    <location>
        <begin position="261"/>
        <end position="291"/>
    </location>
</feature>
<dbReference type="PANTHER" id="PTHR11945">
    <property type="entry name" value="MADS BOX PROTEIN"/>
    <property type="match status" value="1"/>
</dbReference>
<comment type="subcellular location">
    <subcellularLocation>
        <location evidence="1">Nucleus</location>
    </subcellularLocation>
</comment>
<dbReference type="AlphaFoldDB" id="A0A8T0GIR5"/>
<evidence type="ECO:0000256" key="5">
    <source>
        <dbReference type="ARBA" id="ARBA00023242"/>
    </source>
</evidence>
<comment type="caution">
    <text evidence="8">The sequence shown here is derived from an EMBL/GenBank/DDBJ whole genome shotgun (WGS) entry which is preliminary data.</text>
</comment>
<evidence type="ECO:0000256" key="3">
    <source>
        <dbReference type="ARBA" id="ARBA00023125"/>
    </source>
</evidence>
<dbReference type="GO" id="GO:0000978">
    <property type="term" value="F:RNA polymerase II cis-regulatory region sequence-specific DNA binding"/>
    <property type="evidence" value="ECO:0007669"/>
    <property type="project" value="TreeGrafter"/>
</dbReference>
<dbReference type="InterPro" id="IPR036879">
    <property type="entry name" value="TF_MADSbox_sf"/>
</dbReference>
<evidence type="ECO:0000313" key="9">
    <source>
        <dbReference type="Proteomes" id="UP000822688"/>
    </source>
</evidence>
<keyword evidence="3" id="KW-0238">DNA-binding</keyword>
<organism evidence="8 9">
    <name type="scientific">Ceratodon purpureus</name>
    <name type="common">Fire moss</name>
    <name type="synonym">Dicranum purpureum</name>
    <dbReference type="NCBI Taxonomy" id="3225"/>
    <lineage>
        <taxon>Eukaryota</taxon>
        <taxon>Viridiplantae</taxon>
        <taxon>Streptophyta</taxon>
        <taxon>Embryophyta</taxon>
        <taxon>Bryophyta</taxon>
        <taxon>Bryophytina</taxon>
        <taxon>Bryopsida</taxon>
        <taxon>Dicranidae</taxon>
        <taxon>Pseudoditrichales</taxon>
        <taxon>Ditrichaceae</taxon>
        <taxon>Ceratodon</taxon>
    </lineage>
</organism>
<evidence type="ECO:0000256" key="2">
    <source>
        <dbReference type="ARBA" id="ARBA00023015"/>
    </source>
</evidence>
<dbReference type="Proteomes" id="UP000822688">
    <property type="component" value="Chromosome 10"/>
</dbReference>
<dbReference type="GO" id="GO:0005634">
    <property type="term" value="C:nucleus"/>
    <property type="evidence" value="ECO:0007669"/>
    <property type="project" value="UniProtKB-SubCell"/>
</dbReference>
<dbReference type="InterPro" id="IPR033897">
    <property type="entry name" value="SRF-like_MADS-box"/>
</dbReference>
<keyword evidence="5" id="KW-0539">Nucleus</keyword>
<keyword evidence="9" id="KW-1185">Reference proteome</keyword>
<dbReference type="InterPro" id="IPR002100">
    <property type="entry name" value="TF_MADSbox"/>
</dbReference>
<dbReference type="GO" id="GO:0046983">
    <property type="term" value="F:protein dimerization activity"/>
    <property type="evidence" value="ECO:0007669"/>
    <property type="project" value="InterPro"/>
</dbReference>
<proteinExistence type="predicted"/>
<dbReference type="PROSITE" id="PS50066">
    <property type="entry name" value="MADS_BOX_2"/>
    <property type="match status" value="1"/>
</dbReference>
<evidence type="ECO:0000256" key="1">
    <source>
        <dbReference type="ARBA" id="ARBA00004123"/>
    </source>
</evidence>
<accession>A0A8T0GIR5</accession>
<evidence type="ECO:0000313" key="8">
    <source>
        <dbReference type="EMBL" id="KAG0558049.1"/>
    </source>
</evidence>
<dbReference type="SMART" id="SM00432">
    <property type="entry name" value="MADS"/>
    <property type="match status" value="1"/>
</dbReference>
<keyword evidence="4" id="KW-0804">Transcription</keyword>
<evidence type="ECO:0000256" key="6">
    <source>
        <dbReference type="SAM" id="MobiDB-lite"/>
    </source>
</evidence>
<gene>
    <name evidence="8" type="ORF">KC19_10G000900</name>
</gene>